<protein>
    <submittedName>
        <fullName evidence="3">Uncharacterized protein</fullName>
    </submittedName>
</protein>
<name>A0A0B7AKJ4_9EUPU</name>
<organism evidence="3">
    <name type="scientific">Arion vulgaris</name>
    <dbReference type="NCBI Taxonomy" id="1028688"/>
    <lineage>
        <taxon>Eukaryota</taxon>
        <taxon>Metazoa</taxon>
        <taxon>Spiralia</taxon>
        <taxon>Lophotrochozoa</taxon>
        <taxon>Mollusca</taxon>
        <taxon>Gastropoda</taxon>
        <taxon>Heterobranchia</taxon>
        <taxon>Euthyneura</taxon>
        <taxon>Panpulmonata</taxon>
        <taxon>Eupulmonata</taxon>
        <taxon>Stylommatophora</taxon>
        <taxon>Helicina</taxon>
        <taxon>Arionoidea</taxon>
        <taxon>Arionidae</taxon>
        <taxon>Arion</taxon>
    </lineage>
</organism>
<evidence type="ECO:0000313" key="3">
    <source>
        <dbReference type="EMBL" id="CEK80526.1"/>
    </source>
</evidence>
<dbReference type="EMBL" id="HACG01033658">
    <property type="protein sequence ID" value="CEK80523.1"/>
    <property type="molecule type" value="Transcribed_RNA"/>
</dbReference>
<dbReference type="EMBL" id="HACG01033660">
    <property type="protein sequence ID" value="CEK80525.1"/>
    <property type="molecule type" value="Transcribed_RNA"/>
</dbReference>
<evidence type="ECO:0000313" key="1">
    <source>
        <dbReference type="EMBL" id="CEK80523.1"/>
    </source>
</evidence>
<accession>A0A0B7AKJ4</accession>
<evidence type="ECO:0000313" key="2">
    <source>
        <dbReference type="EMBL" id="CEK80525.1"/>
    </source>
</evidence>
<sequence>MGAFRMSALFISLPHPSYSDMMVEPTSMPVRSHIVKSTHTHIPQNEDEYYVLYSVYSDIFTF</sequence>
<gene>
    <name evidence="3" type="primary">ORF121379</name>
    <name evidence="1" type="synonym">ORF121373</name>
    <name evidence="2" type="synonym">ORF121377</name>
</gene>
<reference evidence="3" key="1">
    <citation type="submission" date="2014-12" db="EMBL/GenBank/DDBJ databases">
        <title>Insight into the proteome of Arion vulgaris.</title>
        <authorList>
            <person name="Aradska J."/>
            <person name="Bulat T."/>
            <person name="Smidak R."/>
            <person name="Sarate P."/>
            <person name="Gangsoo J."/>
            <person name="Sialana F."/>
            <person name="Bilban M."/>
            <person name="Lubec G."/>
        </authorList>
    </citation>
    <scope>NUCLEOTIDE SEQUENCE</scope>
    <source>
        <tissue evidence="3">Skin</tissue>
    </source>
</reference>
<dbReference type="AlphaFoldDB" id="A0A0B7AKJ4"/>
<proteinExistence type="predicted"/>
<dbReference type="EMBL" id="HACG01033661">
    <property type="protein sequence ID" value="CEK80526.1"/>
    <property type="molecule type" value="Transcribed_RNA"/>
</dbReference>